<evidence type="ECO:0000256" key="2">
    <source>
        <dbReference type="ARBA" id="ARBA00022679"/>
    </source>
</evidence>
<evidence type="ECO:0000256" key="1">
    <source>
        <dbReference type="ARBA" id="ARBA00022676"/>
    </source>
</evidence>
<dbReference type="CDD" id="cd00761">
    <property type="entry name" value="Glyco_tranf_GTA_type"/>
    <property type="match status" value="1"/>
</dbReference>
<dbReference type="Proteomes" id="UP000004846">
    <property type="component" value="Unassembled WGS sequence"/>
</dbReference>
<dbReference type="Pfam" id="PF00535">
    <property type="entry name" value="Glycos_transf_2"/>
    <property type="match status" value="1"/>
</dbReference>
<evidence type="ECO:0000259" key="3">
    <source>
        <dbReference type="Pfam" id="PF00535"/>
    </source>
</evidence>
<dbReference type="InterPro" id="IPR029044">
    <property type="entry name" value="Nucleotide-diphossugar_trans"/>
</dbReference>
<sequence length="326" mass="37736">MSEISIIVPVYNVENYLKKCVESILSQTFTDFELLLVDDGSTDSSGEMCDELKRLDERIKVIHKENGGLSSARNAGIDVAKGKYLTFVDSDDYIDTHMLEVLYKNMVQEDADLSIVGVTSVYSGQEPEITPSEKYVVTQKEATKMILIGKQASVYAVAKLYKRNIFDDLRYPVGKAHEDVYVIMDVLNQCKKVVVDTASYYFYVHREGSITASKFNIRDLESIDSWEQAWHTIQEIMPEYSDLAFKRVCAANFYVLDKMMKSDSESEYPEMTKRIVGFLKENQKFIYANPYFTKNRKLSLTFLRIHPMLYKVFPKMQQRYLRKVNK</sequence>
<dbReference type="RefSeq" id="WP_002356915.1">
    <property type="nucleotide sequence ID" value="NZ_GL454475.1"/>
</dbReference>
<proteinExistence type="predicted"/>
<feature type="domain" description="Glycosyltransferase 2-like" evidence="3">
    <location>
        <begin position="5"/>
        <end position="169"/>
    </location>
</feature>
<dbReference type="EMBL" id="AEBR01000080">
    <property type="protein sequence ID" value="EFM82034.1"/>
    <property type="molecule type" value="Genomic_DNA"/>
</dbReference>
<organism evidence="4 5">
    <name type="scientific">Enterococcus faecalis TX4248</name>
    <dbReference type="NCBI Taxonomy" id="749495"/>
    <lineage>
        <taxon>Bacteria</taxon>
        <taxon>Bacillati</taxon>
        <taxon>Bacillota</taxon>
        <taxon>Bacilli</taxon>
        <taxon>Lactobacillales</taxon>
        <taxon>Enterococcaceae</taxon>
        <taxon>Enterococcus</taxon>
    </lineage>
</organism>
<dbReference type="EC" id="2.4.-.-" evidence="4"/>
<gene>
    <name evidence="4" type="ORF">HMPREF9498_02311</name>
</gene>
<dbReference type="SMR" id="A0A125W416"/>
<protein>
    <submittedName>
        <fullName evidence="4">Glycosyltransferase, group 2 family protein</fullName>
        <ecNumber evidence="4">2.4.-.-</ecNumber>
    </submittedName>
</protein>
<dbReference type="PANTHER" id="PTHR22916">
    <property type="entry name" value="GLYCOSYLTRANSFERASE"/>
    <property type="match status" value="1"/>
</dbReference>
<dbReference type="InterPro" id="IPR001173">
    <property type="entry name" value="Glyco_trans_2-like"/>
</dbReference>
<keyword evidence="2 4" id="KW-0808">Transferase</keyword>
<dbReference type="GO" id="GO:0016757">
    <property type="term" value="F:glycosyltransferase activity"/>
    <property type="evidence" value="ECO:0007669"/>
    <property type="project" value="UniProtKB-KW"/>
</dbReference>
<dbReference type="Gene3D" id="3.90.550.10">
    <property type="entry name" value="Spore Coat Polysaccharide Biosynthesis Protein SpsA, Chain A"/>
    <property type="match status" value="1"/>
</dbReference>
<evidence type="ECO:0000313" key="4">
    <source>
        <dbReference type="EMBL" id="EFM82034.1"/>
    </source>
</evidence>
<keyword evidence="1 4" id="KW-0328">Glycosyltransferase</keyword>
<dbReference type="SUPFAM" id="SSF53448">
    <property type="entry name" value="Nucleotide-diphospho-sugar transferases"/>
    <property type="match status" value="1"/>
</dbReference>
<reference evidence="4 5" key="1">
    <citation type="submission" date="2010-07" db="EMBL/GenBank/DDBJ databases">
        <authorList>
            <person name="Sid Ahmed O."/>
        </authorList>
    </citation>
    <scope>NUCLEOTIDE SEQUENCE [LARGE SCALE GENOMIC DNA]</scope>
    <source>
        <strain evidence="4 5">TX4248</strain>
    </source>
</reference>
<accession>A0A125W416</accession>
<comment type="caution">
    <text evidence="4">The sequence shown here is derived from an EMBL/GenBank/DDBJ whole genome shotgun (WGS) entry which is preliminary data.</text>
</comment>
<evidence type="ECO:0000313" key="5">
    <source>
        <dbReference type="Proteomes" id="UP000004846"/>
    </source>
</evidence>
<dbReference type="HOGENOM" id="CLU_025996_25_1_9"/>
<dbReference type="AlphaFoldDB" id="A0A125W416"/>
<dbReference type="PANTHER" id="PTHR22916:SF51">
    <property type="entry name" value="GLYCOSYLTRANSFERASE EPSH-RELATED"/>
    <property type="match status" value="1"/>
</dbReference>
<name>A0A125W416_ENTFL</name>